<feature type="transmembrane region" description="Helical" evidence="7">
    <location>
        <begin position="242"/>
        <end position="263"/>
    </location>
</feature>
<keyword evidence="4 7" id="KW-0812">Transmembrane</keyword>
<dbReference type="GO" id="GO:0055085">
    <property type="term" value="P:transmembrane transport"/>
    <property type="evidence" value="ECO:0007669"/>
    <property type="project" value="InterPro"/>
</dbReference>
<keyword evidence="2 7" id="KW-0813">Transport</keyword>
<keyword evidence="5 7" id="KW-1133">Transmembrane helix</keyword>
<reference evidence="9 10" key="1">
    <citation type="journal article" date="2018" name="Nat. Biotechnol.">
        <title>A standardized bacterial taxonomy based on genome phylogeny substantially revises the tree of life.</title>
        <authorList>
            <person name="Parks D.H."/>
            <person name="Chuvochina M."/>
            <person name="Waite D.W."/>
            <person name="Rinke C."/>
            <person name="Skarshewski A."/>
            <person name="Chaumeil P.A."/>
            <person name="Hugenholtz P."/>
        </authorList>
    </citation>
    <scope>NUCLEOTIDE SEQUENCE [LARGE SCALE GENOMIC DNA]</scope>
    <source>
        <strain evidence="9">UBA11728</strain>
    </source>
</reference>
<evidence type="ECO:0000256" key="6">
    <source>
        <dbReference type="ARBA" id="ARBA00023136"/>
    </source>
</evidence>
<dbReference type="SUPFAM" id="SSF161098">
    <property type="entry name" value="MetI-like"/>
    <property type="match status" value="1"/>
</dbReference>
<keyword evidence="3" id="KW-1003">Cell membrane</keyword>
<keyword evidence="6 7" id="KW-0472">Membrane</keyword>
<dbReference type="PANTHER" id="PTHR43227">
    <property type="entry name" value="BLL4140 PROTEIN"/>
    <property type="match status" value="1"/>
</dbReference>
<dbReference type="Pfam" id="PF00528">
    <property type="entry name" value="BPD_transp_1"/>
    <property type="match status" value="1"/>
</dbReference>
<feature type="transmembrane region" description="Helical" evidence="7">
    <location>
        <begin position="33"/>
        <end position="59"/>
    </location>
</feature>
<protein>
    <submittedName>
        <fullName evidence="9">Sugar ABC transporter permease</fullName>
    </submittedName>
</protein>
<dbReference type="PANTHER" id="PTHR43227:SF11">
    <property type="entry name" value="BLL4140 PROTEIN"/>
    <property type="match status" value="1"/>
</dbReference>
<feature type="transmembrane region" description="Helical" evidence="7">
    <location>
        <begin position="296"/>
        <end position="317"/>
    </location>
</feature>
<comment type="subcellular location">
    <subcellularLocation>
        <location evidence="1 7">Cell membrane</location>
        <topology evidence="1 7">Multi-pass membrane protein</topology>
    </subcellularLocation>
</comment>
<comment type="similarity">
    <text evidence="7">Belongs to the binding-protein-dependent transport system permease family.</text>
</comment>
<dbReference type="Proteomes" id="UP000262969">
    <property type="component" value="Unassembled WGS sequence"/>
</dbReference>
<dbReference type="GO" id="GO:0005886">
    <property type="term" value="C:plasma membrane"/>
    <property type="evidence" value="ECO:0007669"/>
    <property type="project" value="UniProtKB-SubCell"/>
</dbReference>
<accession>A0A3D2X9N3</accession>
<name>A0A3D2X9N3_9FIRM</name>
<dbReference type="InterPro" id="IPR035906">
    <property type="entry name" value="MetI-like_sf"/>
</dbReference>
<evidence type="ECO:0000256" key="7">
    <source>
        <dbReference type="RuleBase" id="RU363032"/>
    </source>
</evidence>
<sequence length="330" mass="37371">MKKPLAGNLKRIALFPRKVAHSVTVSIKRDWRLWVLILPLLVWLFFYSIRPLYGIWIAFLEYSPFKGIEGSTFVGLDNFRDLMFGPSSDLFWRAFKNTVIISLYGLVIGFPVPIILAVLFHEIRNNKYRKFIQTVTYAPHFISEVIVCSLVLTILALNTGLVNVLLENLFSLFGAEYEQIHFMAKSEYFRGIYTLSGIWKEAGFSSIVFFSALCGIPPELYEAARVDGAGRFRQILHISLPGIKSTIVIMLIIRIGNILNVGYEKVLLLYNPGIYDTADILSTFTYRMGVANNPNYGYSTAASLVNSVIGFIMVIAANRISKKYSETSLW</sequence>
<dbReference type="CDD" id="cd06261">
    <property type="entry name" value="TM_PBP2"/>
    <property type="match status" value="1"/>
</dbReference>
<feature type="transmembrane region" description="Helical" evidence="7">
    <location>
        <begin position="141"/>
        <end position="166"/>
    </location>
</feature>
<proteinExistence type="inferred from homology"/>
<evidence type="ECO:0000256" key="3">
    <source>
        <dbReference type="ARBA" id="ARBA00022475"/>
    </source>
</evidence>
<evidence type="ECO:0000313" key="10">
    <source>
        <dbReference type="Proteomes" id="UP000262969"/>
    </source>
</evidence>
<gene>
    <name evidence="9" type="ORF">DHW61_14825</name>
</gene>
<dbReference type="InterPro" id="IPR050809">
    <property type="entry name" value="UgpAE/MalFG_permease"/>
</dbReference>
<feature type="transmembrane region" description="Helical" evidence="7">
    <location>
        <begin position="202"/>
        <end position="221"/>
    </location>
</feature>
<evidence type="ECO:0000256" key="2">
    <source>
        <dbReference type="ARBA" id="ARBA00022448"/>
    </source>
</evidence>
<feature type="domain" description="ABC transmembrane type-1" evidence="8">
    <location>
        <begin position="95"/>
        <end position="317"/>
    </location>
</feature>
<evidence type="ECO:0000256" key="5">
    <source>
        <dbReference type="ARBA" id="ARBA00022989"/>
    </source>
</evidence>
<dbReference type="Gene3D" id="1.10.3720.10">
    <property type="entry name" value="MetI-like"/>
    <property type="match status" value="1"/>
</dbReference>
<evidence type="ECO:0000259" key="8">
    <source>
        <dbReference type="PROSITE" id="PS50928"/>
    </source>
</evidence>
<comment type="caution">
    <text evidence="9">The sequence shown here is derived from an EMBL/GenBank/DDBJ whole genome shotgun (WGS) entry which is preliminary data.</text>
</comment>
<feature type="transmembrane region" description="Helical" evidence="7">
    <location>
        <begin position="99"/>
        <end position="120"/>
    </location>
</feature>
<dbReference type="PROSITE" id="PS50928">
    <property type="entry name" value="ABC_TM1"/>
    <property type="match status" value="1"/>
</dbReference>
<dbReference type="InterPro" id="IPR000515">
    <property type="entry name" value="MetI-like"/>
</dbReference>
<evidence type="ECO:0000313" key="9">
    <source>
        <dbReference type="EMBL" id="HCL03654.1"/>
    </source>
</evidence>
<dbReference type="EMBL" id="DPVV01000492">
    <property type="protein sequence ID" value="HCL03654.1"/>
    <property type="molecule type" value="Genomic_DNA"/>
</dbReference>
<evidence type="ECO:0000256" key="1">
    <source>
        <dbReference type="ARBA" id="ARBA00004651"/>
    </source>
</evidence>
<dbReference type="AlphaFoldDB" id="A0A3D2X9N3"/>
<organism evidence="9 10">
    <name type="scientific">Lachnoclostridium phytofermentans</name>
    <dbReference type="NCBI Taxonomy" id="66219"/>
    <lineage>
        <taxon>Bacteria</taxon>
        <taxon>Bacillati</taxon>
        <taxon>Bacillota</taxon>
        <taxon>Clostridia</taxon>
        <taxon>Lachnospirales</taxon>
        <taxon>Lachnospiraceae</taxon>
    </lineage>
</organism>
<evidence type="ECO:0000256" key="4">
    <source>
        <dbReference type="ARBA" id="ARBA00022692"/>
    </source>
</evidence>